<sequence>MARAATTLDPFNAVAEPKRRQVLEALATGEMAVSDIVGRLGWPQPMVSKHLGVLKEVGLVTSRREGRQRLYSVNGEQLKTIHDWARMFEKFWSHQLLRIKEQAERRAKDLSV</sequence>
<evidence type="ECO:0000256" key="1">
    <source>
        <dbReference type="ARBA" id="ARBA00023015"/>
    </source>
</evidence>
<dbReference type="NCBIfam" id="NF033788">
    <property type="entry name" value="HTH_metalloreg"/>
    <property type="match status" value="1"/>
</dbReference>
<evidence type="ECO:0000256" key="2">
    <source>
        <dbReference type="ARBA" id="ARBA00023125"/>
    </source>
</evidence>
<dbReference type="PROSITE" id="PS50987">
    <property type="entry name" value="HTH_ARSR_2"/>
    <property type="match status" value="1"/>
</dbReference>
<feature type="domain" description="HTH arsR-type" evidence="4">
    <location>
        <begin position="1"/>
        <end position="93"/>
    </location>
</feature>
<dbReference type="Gene3D" id="1.10.10.10">
    <property type="entry name" value="Winged helix-like DNA-binding domain superfamily/Winged helix DNA-binding domain"/>
    <property type="match status" value="1"/>
</dbReference>
<dbReference type="InterPro" id="IPR051081">
    <property type="entry name" value="HTH_MetalResp_TranReg"/>
</dbReference>
<dbReference type="Proteomes" id="UP000593765">
    <property type="component" value="Chromosome"/>
</dbReference>
<organism evidence="5 6">
    <name type="scientific">Humisphaera borealis</name>
    <dbReference type="NCBI Taxonomy" id="2807512"/>
    <lineage>
        <taxon>Bacteria</taxon>
        <taxon>Pseudomonadati</taxon>
        <taxon>Planctomycetota</taxon>
        <taxon>Phycisphaerae</taxon>
        <taxon>Tepidisphaerales</taxon>
        <taxon>Tepidisphaeraceae</taxon>
        <taxon>Humisphaera</taxon>
    </lineage>
</organism>
<dbReference type="SMART" id="SM00418">
    <property type="entry name" value="HTH_ARSR"/>
    <property type="match status" value="1"/>
</dbReference>
<evidence type="ECO:0000313" key="5">
    <source>
        <dbReference type="EMBL" id="QOV90069.1"/>
    </source>
</evidence>
<dbReference type="Pfam" id="PF01022">
    <property type="entry name" value="HTH_5"/>
    <property type="match status" value="1"/>
</dbReference>
<dbReference type="EMBL" id="CP063458">
    <property type="protein sequence ID" value="QOV90069.1"/>
    <property type="molecule type" value="Genomic_DNA"/>
</dbReference>
<proteinExistence type="predicted"/>
<dbReference type="InterPro" id="IPR036390">
    <property type="entry name" value="WH_DNA-bd_sf"/>
</dbReference>
<evidence type="ECO:0000313" key="6">
    <source>
        <dbReference type="Proteomes" id="UP000593765"/>
    </source>
</evidence>
<keyword evidence="2" id="KW-0238">DNA-binding</keyword>
<gene>
    <name evidence="5" type="ORF">IPV69_01465</name>
</gene>
<evidence type="ECO:0000259" key="4">
    <source>
        <dbReference type="PROSITE" id="PS50987"/>
    </source>
</evidence>
<dbReference type="AlphaFoldDB" id="A0A7M2WXD5"/>
<dbReference type="KEGG" id="hbs:IPV69_01465"/>
<evidence type="ECO:0000256" key="3">
    <source>
        <dbReference type="ARBA" id="ARBA00023163"/>
    </source>
</evidence>
<reference evidence="5 6" key="1">
    <citation type="submission" date="2020-10" db="EMBL/GenBank/DDBJ databases">
        <title>Wide distribution of Phycisphaera-like planctomycetes from WD2101 soil group in peatlands and genome analysis of the first cultivated representative.</title>
        <authorList>
            <person name="Dedysh S.N."/>
            <person name="Beletsky A.V."/>
            <person name="Ivanova A."/>
            <person name="Kulichevskaya I.S."/>
            <person name="Suzina N.E."/>
            <person name="Philippov D.A."/>
            <person name="Rakitin A.L."/>
            <person name="Mardanov A.V."/>
            <person name="Ravin N.V."/>
        </authorList>
    </citation>
    <scope>NUCLEOTIDE SEQUENCE [LARGE SCALE GENOMIC DNA]</scope>
    <source>
        <strain evidence="5 6">M1803</strain>
    </source>
</reference>
<dbReference type="PANTHER" id="PTHR33154">
    <property type="entry name" value="TRANSCRIPTIONAL REGULATOR, ARSR FAMILY"/>
    <property type="match status" value="1"/>
</dbReference>
<keyword evidence="6" id="KW-1185">Reference proteome</keyword>
<dbReference type="PRINTS" id="PR00778">
    <property type="entry name" value="HTHARSR"/>
</dbReference>
<accession>A0A7M2WXD5</accession>
<dbReference type="InterPro" id="IPR036388">
    <property type="entry name" value="WH-like_DNA-bd_sf"/>
</dbReference>
<dbReference type="InterPro" id="IPR001845">
    <property type="entry name" value="HTH_ArsR_DNA-bd_dom"/>
</dbReference>
<dbReference type="GO" id="GO:0003700">
    <property type="term" value="F:DNA-binding transcription factor activity"/>
    <property type="evidence" value="ECO:0007669"/>
    <property type="project" value="InterPro"/>
</dbReference>
<keyword evidence="1" id="KW-0805">Transcription regulation</keyword>
<dbReference type="InterPro" id="IPR011991">
    <property type="entry name" value="ArsR-like_HTH"/>
</dbReference>
<protein>
    <submittedName>
        <fullName evidence="5">Winged helix-turn-helix transcriptional regulator</fullName>
    </submittedName>
</protein>
<dbReference type="CDD" id="cd00090">
    <property type="entry name" value="HTH_ARSR"/>
    <property type="match status" value="1"/>
</dbReference>
<dbReference type="RefSeq" id="WP_206293140.1">
    <property type="nucleotide sequence ID" value="NZ_CP063458.1"/>
</dbReference>
<name>A0A7M2WXD5_9BACT</name>
<dbReference type="SUPFAM" id="SSF46785">
    <property type="entry name" value="Winged helix' DNA-binding domain"/>
    <property type="match status" value="1"/>
</dbReference>
<dbReference type="GO" id="GO:0003677">
    <property type="term" value="F:DNA binding"/>
    <property type="evidence" value="ECO:0007669"/>
    <property type="project" value="UniProtKB-KW"/>
</dbReference>
<dbReference type="PANTHER" id="PTHR33154:SF33">
    <property type="entry name" value="TRANSCRIPTIONAL REPRESSOR SDPR"/>
    <property type="match status" value="1"/>
</dbReference>
<keyword evidence="3" id="KW-0804">Transcription</keyword>